<sequence>MKNGLVSIILPVFNQKSLIKEALDSILTQEYSFFELIILNDGSTDGLEEVLNSFTDNRIQYFKLVHRGLPETLNVGLRLARGEFITWFSADNIMQPTMLSELVVALQKNPSNTAAFSGYYHIDGNGNITGQNIKGPFVDPKQFLYKPNMDFLLAQNCNFGAAFLYRASACNQAGEFDSLCYGIEDVDYSIRIAKLGPVTYIPKLLCYYRWHDNSMGGRERKGAENFNPGRARLWQKIASDS</sequence>
<evidence type="ECO:0000259" key="2">
    <source>
        <dbReference type="Pfam" id="PF00535"/>
    </source>
</evidence>
<comment type="similarity">
    <text evidence="1">Belongs to the glycosyltransferase 2 family.</text>
</comment>
<reference evidence="3 4" key="1">
    <citation type="journal article" date="2020" name="Biotechnol. Biofuels">
        <title>New insights from the biogas microbiome by comprehensive genome-resolved metagenomics of nearly 1600 species originating from multiple anaerobic digesters.</title>
        <authorList>
            <person name="Campanaro S."/>
            <person name="Treu L."/>
            <person name="Rodriguez-R L.M."/>
            <person name="Kovalovszki A."/>
            <person name="Ziels R.M."/>
            <person name="Maus I."/>
            <person name="Zhu X."/>
            <person name="Kougias P.G."/>
            <person name="Basile A."/>
            <person name="Luo G."/>
            <person name="Schluter A."/>
            <person name="Konstantinidis K.T."/>
            <person name="Angelidaki I."/>
        </authorList>
    </citation>
    <scope>NUCLEOTIDE SEQUENCE [LARGE SCALE GENOMIC DNA]</scope>
    <source>
        <strain evidence="3">AS05jafATM_4</strain>
    </source>
</reference>
<name>A0A7C7D7R8_9FIRM</name>
<dbReference type="GO" id="GO:0016740">
    <property type="term" value="F:transferase activity"/>
    <property type="evidence" value="ECO:0007669"/>
    <property type="project" value="UniProtKB-KW"/>
</dbReference>
<proteinExistence type="inferred from homology"/>
<dbReference type="AlphaFoldDB" id="A0A7C7D7R8"/>
<evidence type="ECO:0000256" key="1">
    <source>
        <dbReference type="ARBA" id="ARBA00006739"/>
    </source>
</evidence>
<keyword evidence="3" id="KW-0808">Transferase</keyword>
<evidence type="ECO:0000313" key="3">
    <source>
        <dbReference type="EMBL" id="HHY28355.1"/>
    </source>
</evidence>
<dbReference type="InterPro" id="IPR050834">
    <property type="entry name" value="Glycosyltransf_2"/>
</dbReference>
<dbReference type="PANTHER" id="PTHR43685">
    <property type="entry name" value="GLYCOSYLTRANSFERASE"/>
    <property type="match status" value="1"/>
</dbReference>
<dbReference type="PANTHER" id="PTHR43685:SF11">
    <property type="entry name" value="GLYCOSYLTRANSFERASE TAGX-RELATED"/>
    <property type="match status" value="1"/>
</dbReference>
<dbReference type="Gene3D" id="3.90.550.10">
    <property type="entry name" value="Spore Coat Polysaccharide Biosynthesis Protein SpsA, Chain A"/>
    <property type="match status" value="1"/>
</dbReference>
<dbReference type="Proteomes" id="UP000553059">
    <property type="component" value="Unassembled WGS sequence"/>
</dbReference>
<dbReference type="Pfam" id="PF00535">
    <property type="entry name" value="Glycos_transf_2"/>
    <property type="match status" value="1"/>
</dbReference>
<dbReference type="SUPFAM" id="SSF53448">
    <property type="entry name" value="Nucleotide-diphospho-sugar transferases"/>
    <property type="match status" value="1"/>
</dbReference>
<dbReference type="EMBL" id="DUTF01000356">
    <property type="protein sequence ID" value="HHY28355.1"/>
    <property type="molecule type" value="Genomic_DNA"/>
</dbReference>
<gene>
    <name evidence="3" type="ORF">GX523_16765</name>
</gene>
<dbReference type="InterPro" id="IPR029044">
    <property type="entry name" value="Nucleotide-diphossugar_trans"/>
</dbReference>
<protein>
    <submittedName>
        <fullName evidence="3">Glycosyltransferase</fullName>
    </submittedName>
</protein>
<dbReference type="InterPro" id="IPR001173">
    <property type="entry name" value="Glyco_trans_2-like"/>
</dbReference>
<evidence type="ECO:0000313" key="4">
    <source>
        <dbReference type="Proteomes" id="UP000553059"/>
    </source>
</evidence>
<organism evidence="3 4">
    <name type="scientific">Desulfitobacterium dehalogenans</name>
    <dbReference type="NCBI Taxonomy" id="36854"/>
    <lineage>
        <taxon>Bacteria</taxon>
        <taxon>Bacillati</taxon>
        <taxon>Bacillota</taxon>
        <taxon>Clostridia</taxon>
        <taxon>Eubacteriales</taxon>
        <taxon>Desulfitobacteriaceae</taxon>
        <taxon>Desulfitobacterium</taxon>
    </lineage>
</organism>
<feature type="domain" description="Glycosyltransferase 2-like" evidence="2">
    <location>
        <begin position="7"/>
        <end position="151"/>
    </location>
</feature>
<accession>A0A7C7D7R8</accession>
<comment type="caution">
    <text evidence="3">The sequence shown here is derived from an EMBL/GenBank/DDBJ whole genome shotgun (WGS) entry which is preliminary data.</text>
</comment>